<feature type="region of interest" description="Disordered" evidence="1">
    <location>
        <begin position="1"/>
        <end position="39"/>
    </location>
</feature>
<reference evidence="2" key="1">
    <citation type="journal article" date="2023" name="G3 (Bethesda)">
        <title>A reference genome for the long-term kleptoplast-retaining sea slug Elysia crispata morphotype clarki.</title>
        <authorList>
            <person name="Eastman K.E."/>
            <person name="Pendleton A.L."/>
            <person name="Shaikh M.A."/>
            <person name="Suttiyut T."/>
            <person name="Ogas R."/>
            <person name="Tomko P."/>
            <person name="Gavelis G."/>
            <person name="Widhalm J.R."/>
            <person name="Wisecaver J.H."/>
        </authorList>
    </citation>
    <scope>NUCLEOTIDE SEQUENCE</scope>
    <source>
        <strain evidence="2">ECLA1</strain>
    </source>
</reference>
<gene>
    <name evidence="2" type="ORF">RRG08_057683</name>
</gene>
<evidence type="ECO:0000313" key="2">
    <source>
        <dbReference type="EMBL" id="KAK3786305.1"/>
    </source>
</evidence>
<evidence type="ECO:0000313" key="3">
    <source>
        <dbReference type="Proteomes" id="UP001283361"/>
    </source>
</evidence>
<dbReference type="Proteomes" id="UP001283361">
    <property type="component" value="Unassembled WGS sequence"/>
</dbReference>
<organism evidence="2 3">
    <name type="scientific">Elysia crispata</name>
    <name type="common">lettuce slug</name>
    <dbReference type="NCBI Taxonomy" id="231223"/>
    <lineage>
        <taxon>Eukaryota</taxon>
        <taxon>Metazoa</taxon>
        <taxon>Spiralia</taxon>
        <taxon>Lophotrochozoa</taxon>
        <taxon>Mollusca</taxon>
        <taxon>Gastropoda</taxon>
        <taxon>Heterobranchia</taxon>
        <taxon>Euthyneura</taxon>
        <taxon>Panpulmonata</taxon>
        <taxon>Sacoglossa</taxon>
        <taxon>Placobranchoidea</taxon>
        <taxon>Plakobranchidae</taxon>
        <taxon>Elysia</taxon>
    </lineage>
</organism>
<proteinExistence type="predicted"/>
<comment type="caution">
    <text evidence="2">The sequence shown here is derived from an EMBL/GenBank/DDBJ whole genome shotgun (WGS) entry which is preliminary data.</text>
</comment>
<keyword evidence="3" id="KW-1185">Reference proteome</keyword>
<dbReference type="EMBL" id="JAWDGP010001977">
    <property type="protein sequence ID" value="KAK3786305.1"/>
    <property type="molecule type" value="Genomic_DNA"/>
</dbReference>
<protein>
    <submittedName>
        <fullName evidence="2">Uncharacterized protein</fullName>
    </submittedName>
</protein>
<sequence length="67" mass="7367">MGLPDKCHKILSGRTGQDRSVPDFDSTDNQPPASYLVPPSSVPGYDYYAPRDLAYPLRAFCSSSRDS</sequence>
<name>A0AAE1AE92_9GAST</name>
<evidence type="ECO:0000256" key="1">
    <source>
        <dbReference type="SAM" id="MobiDB-lite"/>
    </source>
</evidence>
<accession>A0AAE1AE92</accession>
<dbReference type="AlphaFoldDB" id="A0AAE1AE92"/>